<dbReference type="InterPro" id="IPR050276">
    <property type="entry name" value="MshD_Acetyltransferase"/>
</dbReference>
<evidence type="ECO:0000256" key="1">
    <source>
        <dbReference type="ARBA" id="ARBA00022679"/>
    </source>
</evidence>
<comment type="subunit">
    <text evidence="4">Monomer.</text>
</comment>
<accession>A0A6L9S3P8</accession>
<dbReference type="InterPro" id="IPR016181">
    <property type="entry name" value="Acyl_CoA_acyltransferase"/>
</dbReference>
<dbReference type="CDD" id="cd04301">
    <property type="entry name" value="NAT_SF"/>
    <property type="match status" value="1"/>
</dbReference>
<dbReference type="NCBIfam" id="TIGR03448">
    <property type="entry name" value="mycothiol_MshD"/>
    <property type="match status" value="1"/>
</dbReference>
<dbReference type="GO" id="GO:0010125">
    <property type="term" value="P:mycothiol biosynthetic process"/>
    <property type="evidence" value="ECO:0007669"/>
    <property type="project" value="UniProtKB-UniRule"/>
</dbReference>
<evidence type="ECO:0000256" key="2">
    <source>
        <dbReference type="ARBA" id="ARBA00022737"/>
    </source>
</evidence>
<feature type="binding site" evidence="4">
    <location>
        <begin position="84"/>
        <end position="86"/>
    </location>
    <ligand>
        <name>acetyl-CoA</name>
        <dbReference type="ChEBI" id="CHEBI:57288"/>
        <label>1</label>
    </ligand>
</feature>
<dbReference type="AlphaFoldDB" id="A0A6L9S3P8"/>
<feature type="binding site" evidence="4">
    <location>
        <position position="289"/>
    </location>
    <ligand>
        <name>1D-myo-inositol 2-(L-cysteinylamino)-2-deoxy-alpha-D-glucopyranoside</name>
        <dbReference type="ChEBI" id="CHEBI:58887"/>
    </ligand>
</feature>
<feature type="binding site" evidence="4">
    <location>
        <position position="235"/>
    </location>
    <ligand>
        <name>1D-myo-inositol 2-(L-cysteinylamino)-2-deoxy-alpha-D-glucopyranoside</name>
        <dbReference type="ChEBI" id="CHEBI:58887"/>
    </ligand>
</feature>
<feature type="binding site" evidence="4">
    <location>
        <position position="43"/>
    </location>
    <ligand>
        <name>1D-myo-inositol 2-(L-cysteinylamino)-2-deoxy-alpha-D-glucopyranoside</name>
        <dbReference type="ChEBI" id="CHEBI:58887"/>
    </ligand>
</feature>
<dbReference type="PIRSF" id="PIRSF021524">
    <property type="entry name" value="MSH_acetyltransferase"/>
    <property type="match status" value="1"/>
</dbReference>
<dbReference type="PANTHER" id="PTHR43617">
    <property type="entry name" value="L-AMINO ACID N-ACETYLTRANSFERASE"/>
    <property type="match status" value="1"/>
</dbReference>
<feature type="domain" description="N-acetyltransferase" evidence="5">
    <location>
        <begin position="12"/>
        <end position="155"/>
    </location>
</feature>
<gene>
    <name evidence="4 6" type="primary">mshD</name>
    <name evidence="6" type="ORF">G1H10_04700</name>
</gene>
<organism evidence="6 7">
    <name type="scientific">Phytoactinopolyspora halotolerans</name>
    <dbReference type="NCBI Taxonomy" id="1981512"/>
    <lineage>
        <taxon>Bacteria</taxon>
        <taxon>Bacillati</taxon>
        <taxon>Actinomycetota</taxon>
        <taxon>Actinomycetes</taxon>
        <taxon>Jiangellales</taxon>
        <taxon>Jiangellaceae</taxon>
        <taxon>Phytoactinopolyspora</taxon>
    </lineage>
</organism>
<feature type="domain" description="N-acetyltransferase" evidence="5">
    <location>
        <begin position="157"/>
        <end position="319"/>
    </location>
</feature>
<dbReference type="InterPro" id="IPR000182">
    <property type="entry name" value="GNAT_dom"/>
</dbReference>
<keyword evidence="7" id="KW-1185">Reference proteome</keyword>
<dbReference type="Proteomes" id="UP000475214">
    <property type="component" value="Unassembled WGS sequence"/>
</dbReference>
<feature type="binding site" evidence="4">
    <location>
        <begin position="239"/>
        <end position="241"/>
    </location>
    <ligand>
        <name>acetyl-CoA</name>
        <dbReference type="ChEBI" id="CHEBI:57288"/>
        <label>2</label>
    </ligand>
</feature>
<protein>
    <recommendedName>
        <fullName evidence="4">Mycothiol acetyltransferase</fullName>
        <shortName evidence="4">MSH acetyltransferase</shortName>
        <ecNumber evidence="4">2.3.1.189</ecNumber>
    </recommendedName>
    <alternativeName>
        <fullName evidence="4">Mycothiol synthase</fullName>
    </alternativeName>
</protein>
<dbReference type="GO" id="GO:0008999">
    <property type="term" value="F:protein-N-terminal-alanine acetyltransferase activity"/>
    <property type="evidence" value="ECO:0007669"/>
    <property type="project" value="TreeGrafter"/>
</dbReference>
<dbReference type="RefSeq" id="WP_163733458.1">
    <property type="nucleotide sequence ID" value="NZ_JAAGOA010000003.1"/>
</dbReference>
<dbReference type="HAMAP" id="MF_01698">
    <property type="entry name" value="MshD"/>
    <property type="match status" value="1"/>
</dbReference>
<comment type="function">
    <text evidence="4">Catalyzes the transfer of acetyl from acetyl-CoA to desacetylmycothiol (Cys-GlcN-Ins) to form mycothiol.</text>
</comment>
<dbReference type="PANTHER" id="PTHR43617:SF31">
    <property type="entry name" value="MYCOTHIOL ACETYLTRANSFERASE"/>
    <property type="match status" value="1"/>
</dbReference>
<evidence type="ECO:0000256" key="4">
    <source>
        <dbReference type="HAMAP-Rule" id="MF_01698"/>
    </source>
</evidence>
<sequence>MNASIDPSVRISRVPALSTRQIEQLGALAERARRTDGRPPFAEDLERSATSGAADVVVTLTGEADELVGAAFAARQGTRRAAELLVDPDRRGQGYGTALLNELLEAVPGELWLWSHGDHPAARRLAARAGLERARELLQLRRSAAAPVPETQPPPGVRVRPFVPGQDEQAWVAVNAAAFAWHPEQGAQTLDDIRAAEAEPWFDPDGFFLAVGPDDEVLGFHWTKIHRQDGSAVGEVYVLGVAPHAQGERLWAHLGIPRPRSADGLGTHLTAVGLNHLAAQPGVREIMLYVEGANAAALKVYERLGFTRHAIDVAYRRSP</sequence>
<comment type="catalytic activity">
    <reaction evidence="4">
        <text>1D-myo-inositol 2-(L-cysteinylamino)-2-deoxy-alpha-D-glucopyranoside + acetyl-CoA = mycothiol + CoA + H(+)</text>
        <dbReference type="Rhea" id="RHEA:26172"/>
        <dbReference type="ChEBI" id="CHEBI:15378"/>
        <dbReference type="ChEBI" id="CHEBI:16768"/>
        <dbReference type="ChEBI" id="CHEBI:57287"/>
        <dbReference type="ChEBI" id="CHEBI:57288"/>
        <dbReference type="ChEBI" id="CHEBI:58887"/>
        <dbReference type="EC" id="2.3.1.189"/>
    </reaction>
</comment>
<feature type="binding site" evidence="4">
    <location>
        <begin position="294"/>
        <end position="299"/>
    </location>
    <ligand>
        <name>acetyl-CoA</name>
        <dbReference type="ChEBI" id="CHEBI:57288"/>
        <label>2</label>
    </ligand>
</feature>
<dbReference type="GO" id="GO:0035447">
    <property type="term" value="F:mycothiol synthase activity"/>
    <property type="evidence" value="ECO:0007669"/>
    <property type="project" value="UniProtKB-UniRule"/>
</dbReference>
<comment type="caution">
    <text evidence="6">The sequence shown here is derived from an EMBL/GenBank/DDBJ whole genome shotgun (WGS) entry which is preliminary data.</text>
</comment>
<dbReference type="EC" id="2.3.1.189" evidence="4"/>
<name>A0A6L9S3P8_9ACTN</name>
<proteinExistence type="inferred from homology"/>
<dbReference type="PROSITE" id="PS51186">
    <property type="entry name" value="GNAT"/>
    <property type="match status" value="2"/>
</dbReference>
<evidence type="ECO:0000259" key="5">
    <source>
        <dbReference type="PROSITE" id="PS51186"/>
    </source>
</evidence>
<feature type="binding site" evidence="4">
    <location>
        <position position="184"/>
    </location>
    <ligand>
        <name>1D-myo-inositol 2-(L-cysteinylamino)-2-deoxy-alpha-D-glucopyranoside</name>
        <dbReference type="ChEBI" id="CHEBI:58887"/>
    </ligand>
</feature>
<dbReference type="InterPro" id="IPR017813">
    <property type="entry name" value="Mycothiol_AcTrfase"/>
</dbReference>
<keyword evidence="1 4" id="KW-0808">Transferase</keyword>
<evidence type="ECO:0000256" key="3">
    <source>
        <dbReference type="ARBA" id="ARBA00023315"/>
    </source>
</evidence>
<feature type="binding site" evidence="4">
    <location>
        <position position="224"/>
    </location>
    <ligand>
        <name>1D-myo-inositol 2-(L-cysteinylamino)-2-deoxy-alpha-D-glucopyranoside</name>
        <dbReference type="ChEBI" id="CHEBI:58887"/>
    </ligand>
</feature>
<keyword evidence="3 4" id="KW-0012">Acyltransferase</keyword>
<dbReference type="Gene3D" id="3.40.630.30">
    <property type="match status" value="1"/>
</dbReference>
<dbReference type="Pfam" id="PF00583">
    <property type="entry name" value="Acetyltransf_1"/>
    <property type="match status" value="2"/>
</dbReference>
<evidence type="ECO:0000313" key="6">
    <source>
        <dbReference type="EMBL" id="NED99460.1"/>
    </source>
</evidence>
<keyword evidence="2 4" id="KW-0677">Repeat</keyword>
<dbReference type="SUPFAM" id="SSF55729">
    <property type="entry name" value="Acyl-CoA N-acyltransferases (Nat)"/>
    <property type="match status" value="2"/>
</dbReference>
<comment type="caution">
    <text evidence="4">Lacks conserved residue(s) required for the propagation of feature annotation.</text>
</comment>
<reference evidence="6 7" key="1">
    <citation type="submission" date="2020-02" db="EMBL/GenBank/DDBJ databases">
        <authorList>
            <person name="Li X.-J."/>
            <person name="Han X.-M."/>
        </authorList>
    </citation>
    <scope>NUCLEOTIDE SEQUENCE [LARGE SCALE GENOMIC DNA]</scope>
    <source>
        <strain evidence="6 7">CCTCC AB 2017055</strain>
    </source>
</reference>
<evidence type="ECO:0000313" key="7">
    <source>
        <dbReference type="Proteomes" id="UP000475214"/>
    </source>
</evidence>
<dbReference type="EMBL" id="JAAGOA010000003">
    <property type="protein sequence ID" value="NED99460.1"/>
    <property type="molecule type" value="Genomic_DNA"/>
</dbReference>
<comment type="similarity">
    <text evidence="4">Belongs to the acetyltransferase family. MshD subfamily.</text>
</comment>